<keyword evidence="3" id="KW-1185">Reference proteome</keyword>
<dbReference type="InterPro" id="IPR009875">
    <property type="entry name" value="PilZ_domain"/>
</dbReference>
<dbReference type="EMBL" id="CZPZ01000023">
    <property type="protein sequence ID" value="CUS37140.1"/>
    <property type="molecule type" value="Genomic_DNA"/>
</dbReference>
<proteinExistence type="predicted"/>
<organism evidence="2 3">
    <name type="scientific">Candidatus Nitrospira nitrificans</name>
    <dbReference type="NCBI Taxonomy" id="1742973"/>
    <lineage>
        <taxon>Bacteria</taxon>
        <taxon>Pseudomonadati</taxon>
        <taxon>Nitrospirota</taxon>
        <taxon>Nitrospiria</taxon>
        <taxon>Nitrospirales</taxon>
        <taxon>Nitrospiraceae</taxon>
        <taxon>Nitrospira</taxon>
    </lineage>
</organism>
<dbReference type="Pfam" id="PF07238">
    <property type="entry name" value="PilZ"/>
    <property type="match status" value="1"/>
</dbReference>
<sequence>MNREFRKIQRFAVQLPCRVWSNEEKSNGTVLNLSAQGCAITTERLPSVSTYISLDIDLFSSEDPATIELAGVRWVSGHRCGLEFIRVRPNMLMKLKAFTLLLEQTS</sequence>
<dbReference type="STRING" id="1742973.COMA2_30096"/>
<evidence type="ECO:0000259" key="1">
    <source>
        <dbReference type="Pfam" id="PF07238"/>
    </source>
</evidence>
<accession>A0A0S4LMC0</accession>
<dbReference type="OrthoDB" id="9800170at2"/>
<dbReference type="SUPFAM" id="SSF141371">
    <property type="entry name" value="PilZ domain-like"/>
    <property type="match status" value="1"/>
</dbReference>
<name>A0A0S4LMC0_9BACT</name>
<evidence type="ECO:0000313" key="3">
    <source>
        <dbReference type="Proteomes" id="UP000198736"/>
    </source>
</evidence>
<evidence type="ECO:0000313" key="2">
    <source>
        <dbReference type="EMBL" id="CUS37140.1"/>
    </source>
</evidence>
<dbReference type="RefSeq" id="WP_090898804.1">
    <property type="nucleotide sequence ID" value="NZ_CZPZ01000023.1"/>
</dbReference>
<protein>
    <recommendedName>
        <fullName evidence="1">PilZ domain-containing protein</fullName>
    </recommendedName>
</protein>
<dbReference type="AlphaFoldDB" id="A0A0S4LMC0"/>
<gene>
    <name evidence="2" type="ORF">COMA2_30096</name>
</gene>
<feature type="domain" description="PilZ" evidence="1">
    <location>
        <begin position="6"/>
        <end position="99"/>
    </location>
</feature>
<reference evidence="3" key="1">
    <citation type="submission" date="2015-10" db="EMBL/GenBank/DDBJ databases">
        <authorList>
            <person name="Luecker S."/>
            <person name="Luecker S."/>
        </authorList>
    </citation>
    <scope>NUCLEOTIDE SEQUENCE [LARGE SCALE GENOMIC DNA]</scope>
</reference>
<dbReference type="Gene3D" id="2.40.10.220">
    <property type="entry name" value="predicted glycosyltransferase like domains"/>
    <property type="match status" value="1"/>
</dbReference>
<dbReference type="GO" id="GO:0035438">
    <property type="term" value="F:cyclic-di-GMP binding"/>
    <property type="evidence" value="ECO:0007669"/>
    <property type="project" value="InterPro"/>
</dbReference>
<dbReference type="Proteomes" id="UP000198736">
    <property type="component" value="Unassembled WGS sequence"/>
</dbReference>